<dbReference type="AlphaFoldDB" id="A0A1A9F088"/>
<dbReference type="InterPro" id="IPR007138">
    <property type="entry name" value="ABM_dom"/>
</dbReference>
<dbReference type="SUPFAM" id="SSF54909">
    <property type="entry name" value="Dimeric alpha+beta barrel"/>
    <property type="match status" value="1"/>
</dbReference>
<dbReference type="STRING" id="1821621.A8C75_13075"/>
<feature type="domain" description="ABM" evidence="1">
    <location>
        <begin position="2"/>
        <end position="91"/>
    </location>
</feature>
<sequence>MIRVLIERHIADDLADHYEQAARATLTEAMQAHGFISGEALHNSQDPNHRVVLATYRSIQDWQRWARSAERQEAMAVINPMLIREEKITILEH</sequence>
<organism evidence="2 3">
    <name type="scientific">Marinobacterium aestuarii</name>
    <dbReference type="NCBI Taxonomy" id="1821621"/>
    <lineage>
        <taxon>Bacteria</taxon>
        <taxon>Pseudomonadati</taxon>
        <taxon>Pseudomonadota</taxon>
        <taxon>Gammaproteobacteria</taxon>
        <taxon>Oceanospirillales</taxon>
        <taxon>Oceanospirillaceae</taxon>
        <taxon>Marinobacterium</taxon>
    </lineage>
</organism>
<keyword evidence="2" id="KW-0503">Monooxygenase</keyword>
<proteinExistence type="predicted"/>
<gene>
    <name evidence="2" type="ORF">A8C75_13075</name>
</gene>
<dbReference type="OrthoDB" id="4463721at2"/>
<keyword evidence="2" id="KW-0560">Oxidoreductase</keyword>
<dbReference type="PROSITE" id="PS51725">
    <property type="entry name" value="ABM"/>
    <property type="match status" value="1"/>
</dbReference>
<dbReference type="EMBL" id="CP015839">
    <property type="protein sequence ID" value="ANG63311.1"/>
    <property type="molecule type" value="Genomic_DNA"/>
</dbReference>
<dbReference type="Pfam" id="PF03992">
    <property type="entry name" value="ABM"/>
    <property type="match status" value="1"/>
</dbReference>
<evidence type="ECO:0000313" key="2">
    <source>
        <dbReference type="EMBL" id="ANG63311.1"/>
    </source>
</evidence>
<dbReference type="RefSeq" id="WP_067383073.1">
    <property type="nucleotide sequence ID" value="NZ_CP015839.1"/>
</dbReference>
<dbReference type="KEGG" id="mars:A8C75_13075"/>
<evidence type="ECO:0000313" key="3">
    <source>
        <dbReference type="Proteomes" id="UP000078070"/>
    </source>
</evidence>
<dbReference type="GO" id="GO:0004497">
    <property type="term" value="F:monooxygenase activity"/>
    <property type="evidence" value="ECO:0007669"/>
    <property type="project" value="UniProtKB-KW"/>
</dbReference>
<keyword evidence="3" id="KW-1185">Reference proteome</keyword>
<dbReference type="Gene3D" id="3.30.70.100">
    <property type="match status" value="1"/>
</dbReference>
<evidence type="ECO:0000259" key="1">
    <source>
        <dbReference type="PROSITE" id="PS51725"/>
    </source>
</evidence>
<reference evidence="2 3" key="2">
    <citation type="journal article" date="2018" name="Int. J. Syst. Evol. Microbiol.">
        <title>Marinobacterium aestuarii sp. nov., a benzene-degrading marine bacterium isolated from estuary sediment.</title>
        <authorList>
            <person name="Bae S.S."/>
            <person name="Jung J."/>
            <person name="Chung D."/>
            <person name="Baek K."/>
        </authorList>
    </citation>
    <scope>NUCLEOTIDE SEQUENCE [LARGE SCALE GENOMIC DNA]</scope>
    <source>
        <strain evidence="2 3">ST58-10</strain>
    </source>
</reference>
<protein>
    <submittedName>
        <fullName evidence="2">Antibiotic biosynthesis monooxygenase</fullName>
    </submittedName>
</protein>
<dbReference type="InterPro" id="IPR011008">
    <property type="entry name" value="Dimeric_a/b-barrel"/>
</dbReference>
<accession>A0A1A9F088</accession>
<reference evidence="3" key="1">
    <citation type="submission" date="2016-05" db="EMBL/GenBank/DDBJ databases">
        <authorList>
            <person name="Baek K."/>
            <person name="Yang S.-J."/>
        </authorList>
    </citation>
    <scope>NUCLEOTIDE SEQUENCE [LARGE SCALE GENOMIC DNA]</scope>
    <source>
        <strain evidence="3">ST58-10</strain>
    </source>
</reference>
<dbReference type="Proteomes" id="UP000078070">
    <property type="component" value="Chromosome"/>
</dbReference>
<name>A0A1A9F088_9GAMM</name>